<keyword evidence="1" id="KW-0677">Repeat</keyword>
<dbReference type="Pfam" id="PF20431">
    <property type="entry name" value="E_motif"/>
    <property type="match status" value="1"/>
</dbReference>
<dbReference type="FunFam" id="1.25.40.10:FF:000344">
    <property type="entry name" value="Pentatricopeptide repeat-containing protein"/>
    <property type="match status" value="1"/>
</dbReference>
<evidence type="ECO:0008006" key="6">
    <source>
        <dbReference type="Google" id="ProtNLM"/>
    </source>
</evidence>
<feature type="compositionally biased region" description="Pro residues" evidence="3">
    <location>
        <begin position="936"/>
        <end position="945"/>
    </location>
</feature>
<dbReference type="Gene3D" id="1.25.40.10">
    <property type="entry name" value="Tetratricopeptide repeat domain"/>
    <property type="match status" value="3"/>
</dbReference>
<dbReference type="NCBIfam" id="TIGR00756">
    <property type="entry name" value="PPR"/>
    <property type="match status" value="5"/>
</dbReference>
<feature type="region of interest" description="Disordered" evidence="3">
    <location>
        <begin position="932"/>
        <end position="954"/>
    </location>
</feature>
<protein>
    <recommendedName>
        <fullName evidence="6">Pentatricopeptide repeat-containing protein</fullName>
    </recommendedName>
</protein>
<feature type="region of interest" description="Disordered" evidence="3">
    <location>
        <begin position="973"/>
        <end position="1046"/>
    </location>
</feature>
<dbReference type="EMBL" id="JANQDX010000013">
    <property type="protein sequence ID" value="KAL0913833.1"/>
    <property type="molecule type" value="Genomic_DNA"/>
</dbReference>
<sequence length="1046" mass="117748">MLSNLPNPTSPLSLGFSGVWSPDEKLCFSLLQQIRLSTLSLSSRHLSPLLQIHAFLLRRSLYTNIHLLTLLISSLSNVASSLSRGFPAASTSVLLHARHAFDCRASQDTLLCNSMIRSLVQNRHCHESVSLYRDLRRSADFYADSYTFPFLLKACAFLSKPVEQREGSQLHAHIVRMGLGCNVFVSTGLVDMYVKAGNLGSARSVFDEMAERSPASWTAMTVGYARIGEAGAAMKMFQLTPEKDIAAFNAMINVFVKSSDMVSARRLFEEMPQRNVVSWTTLLSGYCQVGDMISARQLFDEMTEKNLFSWNALIGGYSSNRQPHKALELFQELQSHSFPFSPDEVTLVSIIPAIADIGAMDLGRWIHSYARRKGLDLVNTVCTALIDMYAKCGDVAEAIKLFNCMLRKETASWNALINGLAINGRAMEALDAFIEMQQSGVNPDDVTMVGVLTACSHGGLVEEGRRWFNEMENFGIERKFAHYGCFVDILGRGGYLEEAEALINNMPSGPNGIILSSLLFACFCQGDVSRAERVMKMASVVEPGNVRNYVMMRNLYAERKRWGDVEIVKGLMRRFGGKEEAGCSAIEVEGKIWEFVAGDRVHAESEMIYLVLRHLQFEMKVQIRYDLELLLIESKIKRMQKRCRNSEVEADFENLIHCSTYVKYNELDALGPLVIKPPPFPSSSPHPSSWQGCMGDLDIDHEFVFDDQGRTDILASPFFDVHFGNDETADDYVDRILYQLTLAIEAQIPPGRWYIINTPPNSPNPTTSPATTSLRAACLLVASLTCVCVVPWIGIKSFLQIRFFRRSTTSVGIRAWSLRRTMDCIRRLTVDDDRSRRWVVDDDRYPRRWAVDDDRSRIAFCQAQSKASLDRIDKNLRSIDKNLRYIRRMRMSSATIPASSLSLLSAASREHHQFRSKPTVVEDYPSLELSLRWRDPPPFQHPPPSARRNRRAPPASLNCFHLQIRLHFRRSSEMQLSSLPSNSTPRAIPTLHTHTRETSSPVGPTQAILLKDENSSPIGRRRVFDPDQTCGPDPDPDQSQICSRSA</sequence>
<feature type="repeat" description="PPR" evidence="2">
    <location>
        <begin position="244"/>
        <end position="274"/>
    </location>
</feature>
<name>A0ABD0ULZ2_DENTH</name>
<feature type="compositionally biased region" description="Polar residues" evidence="3">
    <location>
        <begin position="973"/>
        <end position="985"/>
    </location>
</feature>
<dbReference type="InterPro" id="IPR002885">
    <property type="entry name" value="PPR_rpt"/>
</dbReference>
<dbReference type="FunFam" id="1.25.40.10:FF:000184">
    <property type="entry name" value="Pentatricopeptide repeat-containing protein, chloroplastic"/>
    <property type="match status" value="1"/>
</dbReference>
<evidence type="ECO:0000256" key="3">
    <source>
        <dbReference type="SAM" id="MobiDB-lite"/>
    </source>
</evidence>
<dbReference type="InterPro" id="IPR011990">
    <property type="entry name" value="TPR-like_helical_dom_sf"/>
</dbReference>
<organism evidence="4 5">
    <name type="scientific">Dendrobium thyrsiflorum</name>
    <name type="common">Pinecone-like raceme dendrobium</name>
    <name type="synonym">Orchid</name>
    <dbReference type="NCBI Taxonomy" id="117978"/>
    <lineage>
        <taxon>Eukaryota</taxon>
        <taxon>Viridiplantae</taxon>
        <taxon>Streptophyta</taxon>
        <taxon>Embryophyta</taxon>
        <taxon>Tracheophyta</taxon>
        <taxon>Spermatophyta</taxon>
        <taxon>Magnoliopsida</taxon>
        <taxon>Liliopsida</taxon>
        <taxon>Asparagales</taxon>
        <taxon>Orchidaceae</taxon>
        <taxon>Epidendroideae</taxon>
        <taxon>Malaxideae</taxon>
        <taxon>Dendrobiinae</taxon>
        <taxon>Dendrobium</taxon>
    </lineage>
</organism>
<evidence type="ECO:0000313" key="4">
    <source>
        <dbReference type="EMBL" id="KAL0913833.1"/>
    </source>
</evidence>
<dbReference type="PROSITE" id="PS51375">
    <property type="entry name" value="PPR"/>
    <property type="match status" value="4"/>
</dbReference>
<dbReference type="Pfam" id="PF01535">
    <property type="entry name" value="PPR"/>
    <property type="match status" value="6"/>
</dbReference>
<dbReference type="PANTHER" id="PTHR47926">
    <property type="entry name" value="PENTATRICOPEPTIDE REPEAT-CONTAINING PROTEIN"/>
    <property type="match status" value="1"/>
</dbReference>
<gene>
    <name evidence="4" type="ORF">M5K25_017323</name>
</gene>
<evidence type="ECO:0000256" key="1">
    <source>
        <dbReference type="ARBA" id="ARBA00022737"/>
    </source>
</evidence>
<dbReference type="PANTHER" id="PTHR47926:SF437">
    <property type="entry name" value="PENTACOTRIPEPTIDE-REPEAT REGION OF PRORP DOMAIN-CONTAINING PROTEIN"/>
    <property type="match status" value="1"/>
</dbReference>
<dbReference type="InterPro" id="IPR046848">
    <property type="entry name" value="E_motif"/>
</dbReference>
<feature type="repeat" description="PPR" evidence="2">
    <location>
        <begin position="275"/>
        <end position="309"/>
    </location>
</feature>
<dbReference type="InterPro" id="IPR046960">
    <property type="entry name" value="PPR_At4g14850-like_plant"/>
</dbReference>
<dbReference type="Proteomes" id="UP001552299">
    <property type="component" value="Unassembled WGS sequence"/>
</dbReference>
<evidence type="ECO:0000256" key="2">
    <source>
        <dbReference type="PROSITE-ProRule" id="PRU00708"/>
    </source>
</evidence>
<feature type="repeat" description="PPR" evidence="2">
    <location>
        <begin position="409"/>
        <end position="443"/>
    </location>
</feature>
<comment type="caution">
    <text evidence="4">The sequence shown here is derived from an EMBL/GenBank/DDBJ whole genome shotgun (WGS) entry which is preliminary data.</text>
</comment>
<evidence type="ECO:0000313" key="5">
    <source>
        <dbReference type="Proteomes" id="UP001552299"/>
    </source>
</evidence>
<reference evidence="4 5" key="1">
    <citation type="journal article" date="2024" name="Plant Biotechnol. J.">
        <title>Dendrobium thyrsiflorum genome and its molecular insights into genes involved in important horticultural traits.</title>
        <authorList>
            <person name="Chen B."/>
            <person name="Wang J.Y."/>
            <person name="Zheng P.J."/>
            <person name="Li K.L."/>
            <person name="Liang Y.M."/>
            <person name="Chen X.F."/>
            <person name="Zhang C."/>
            <person name="Zhao X."/>
            <person name="He X."/>
            <person name="Zhang G.Q."/>
            <person name="Liu Z.J."/>
            <person name="Xu Q."/>
        </authorList>
    </citation>
    <scope>NUCLEOTIDE SEQUENCE [LARGE SCALE GENOMIC DNA]</scope>
    <source>
        <strain evidence="4">GZMU011</strain>
    </source>
</reference>
<keyword evidence="5" id="KW-1185">Reference proteome</keyword>
<feature type="repeat" description="PPR" evidence="2">
    <location>
        <begin position="444"/>
        <end position="478"/>
    </location>
</feature>
<proteinExistence type="predicted"/>
<dbReference type="Pfam" id="PF13041">
    <property type="entry name" value="PPR_2"/>
    <property type="match status" value="1"/>
</dbReference>
<feature type="compositionally biased region" description="Polar residues" evidence="3">
    <location>
        <begin position="1037"/>
        <end position="1046"/>
    </location>
</feature>
<accession>A0ABD0ULZ2</accession>
<dbReference type="AlphaFoldDB" id="A0ABD0ULZ2"/>